<dbReference type="Gene3D" id="3.40.50.300">
    <property type="entry name" value="P-loop containing nucleotide triphosphate hydrolases"/>
    <property type="match status" value="1"/>
</dbReference>
<accession>A0AAU7NT32</accession>
<dbReference type="KEGG" id="mech:Q9L42_017495"/>
<dbReference type="Gene3D" id="3.40.50.2300">
    <property type="match status" value="1"/>
</dbReference>
<organism evidence="3 4">
    <name type="scientific">Methylomarinum roseum</name>
    <dbReference type="NCBI Taxonomy" id="3067653"/>
    <lineage>
        <taxon>Bacteria</taxon>
        <taxon>Pseudomonadati</taxon>
        <taxon>Pseudomonadota</taxon>
        <taxon>Gammaproteobacteria</taxon>
        <taxon>Methylococcales</taxon>
        <taxon>Methylococcaceae</taxon>
        <taxon>Methylomarinum</taxon>
    </lineage>
</organism>
<dbReference type="InterPro" id="IPR027417">
    <property type="entry name" value="P-loop_NTPase"/>
</dbReference>
<dbReference type="GO" id="GO:0005829">
    <property type="term" value="C:cytosol"/>
    <property type="evidence" value="ECO:0007669"/>
    <property type="project" value="TreeGrafter"/>
</dbReference>
<dbReference type="GO" id="GO:0051782">
    <property type="term" value="P:negative regulation of cell division"/>
    <property type="evidence" value="ECO:0007669"/>
    <property type="project" value="TreeGrafter"/>
</dbReference>
<dbReference type="InterPro" id="IPR050625">
    <property type="entry name" value="ParA/MinD_ATPase"/>
</dbReference>
<dbReference type="Pfam" id="PF01656">
    <property type="entry name" value="CbiA"/>
    <property type="match status" value="1"/>
</dbReference>
<evidence type="ECO:0000313" key="4">
    <source>
        <dbReference type="Proteomes" id="UP001225378"/>
    </source>
</evidence>
<dbReference type="SUPFAM" id="SSF52540">
    <property type="entry name" value="P-loop containing nucleoside triphosphate hydrolases"/>
    <property type="match status" value="1"/>
</dbReference>
<dbReference type="PANTHER" id="PTHR43384:SF13">
    <property type="entry name" value="SLR0110 PROTEIN"/>
    <property type="match status" value="1"/>
</dbReference>
<dbReference type="AlphaFoldDB" id="A0AAU7NT32"/>
<dbReference type="SUPFAM" id="SSF52172">
    <property type="entry name" value="CheY-like"/>
    <property type="match status" value="1"/>
</dbReference>
<dbReference type="GO" id="GO:0000160">
    <property type="term" value="P:phosphorelay signal transduction system"/>
    <property type="evidence" value="ECO:0007669"/>
    <property type="project" value="InterPro"/>
</dbReference>
<keyword evidence="4" id="KW-1185">Reference proteome</keyword>
<dbReference type="InterPro" id="IPR001789">
    <property type="entry name" value="Sig_transdc_resp-reg_receiver"/>
</dbReference>
<dbReference type="GO" id="GO:0016887">
    <property type="term" value="F:ATP hydrolysis activity"/>
    <property type="evidence" value="ECO:0007669"/>
    <property type="project" value="TreeGrafter"/>
</dbReference>
<protein>
    <submittedName>
        <fullName evidence="3">AAA family ATPase</fullName>
    </submittedName>
</protein>
<reference evidence="3 4" key="1">
    <citation type="journal article" date="2024" name="Microbiology">
        <title>Methylomarinum rosea sp. nov., a novel halophilic methanotrophic bacterium from the hypersaline Lake Elton.</title>
        <authorList>
            <person name="Suleimanov R.Z."/>
            <person name="Oshkin I.Y."/>
            <person name="Danilova O.V."/>
            <person name="Suzina N.E."/>
            <person name="Dedysh S.N."/>
        </authorList>
    </citation>
    <scope>NUCLEOTIDE SEQUENCE [LARGE SCALE GENOMIC DNA]</scope>
    <source>
        <strain evidence="3 4">Ch1-1</strain>
    </source>
</reference>
<evidence type="ECO:0000313" key="3">
    <source>
        <dbReference type="EMBL" id="XBS20128.1"/>
    </source>
</evidence>
<sequence>MDGNKSTSYVNDRELPKILILLLDEATLPVLYELTALPSITRPMLLIISAKNDNHQMRLAMQAGARDFFTDPVDSDELHKALEQIIHDCQRTGAKKGTLTTLINAKGGSGASVIACNLAHIASIASDESVVLMDMDFQFGTQSLNLDLHPQHTVVEALTEINDLDFDAIDGYMTRTQSGLRLLSTLQQQIVLPGDIPVENLDKMLSLCAERYNRVFIDLPRHIDLLTASVLDKSDQIAIVIQQSLAHLRDAKRLVQILKLELNVSDKNIIIVVNRFNPKANLQIKDIKSTLNCSRVYLIPNDYDRVANACNLGVPLFDYSPKAPITRAMIKLASHLDVDIKEKYKEHSFFKRLVSFF</sequence>
<dbReference type="RefSeq" id="WP_305907147.1">
    <property type="nucleotide sequence ID" value="NZ_CP157743.1"/>
</dbReference>
<feature type="domain" description="Response regulatory" evidence="2">
    <location>
        <begin position="1"/>
        <end position="86"/>
    </location>
</feature>
<dbReference type="InterPro" id="IPR002586">
    <property type="entry name" value="CobQ/CobB/MinD/ParA_Nub-bd_dom"/>
</dbReference>
<dbReference type="PROSITE" id="PS50110">
    <property type="entry name" value="RESPONSE_REGULATORY"/>
    <property type="match status" value="1"/>
</dbReference>
<evidence type="ECO:0000256" key="1">
    <source>
        <dbReference type="PROSITE-ProRule" id="PRU00169"/>
    </source>
</evidence>
<proteinExistence type="predicted"/>
<dbReference type="InterPro" id="IPR011006">
    <property type="entry name" value="CheY-like_superfamily"/>
</dbReference>
<name>A0AAU7NT32_9GAMM</name>
<dbReference type="GO" id="GO:0009898">
    <property type="term" value="C:cytoplasmic side of plasma membrane"/>
    <property type="evidence" value="ECO:0007669"/>
    <property type="project" value="TreeGrafter"/>
</dbReference>
<comment type="caution">
    <text evidence="1">Lacks conserved residue(s) required for the propagation of feature annotation.</text>
</comment>
<evidence type="ECO:0000259" key="2">
    <source>
        <dbReference type="PROSITE" id="PS50110"/>
    </source>
</evidence>
<dbReference type="PANTHER" id="PTHR43384">
    <property type="entry name" value="SEPTUM SITE-DETERMINING PROTEIN MIND HOMOLOG, CHLOROPLASTIC-RELATED"/>
    <property type="match status" value="1"/>
</dbReference>
<dbReference type="Proteomes" id="UP001225378">
    <property type="component" value="Chromosome"/>
</dbReference>
<dbReference type="GO" id="GO:0005524">
    <property type="term" value="F:ATP binding"/>
    <property type="evidence" value="ECO:0007669"/>
    <property type="project" value="TreeGrafter"/>
</dbReference>
<dbReference type="EMBL" id="CP157743">
    <property type="protein sequence ID" value="XBS20128.1"/>
    <property type="molecule type" value="Genomic_DNA"/>
</dbReference>
<gene>
    <name evidence="3" type="ORF">Q9L42_017495</name>
</gene>